<proteinExistence type="predicted"/>
<dbReference type="Proteomes" id="UP000050525">
    <property type="component" value="Unassembled WGS sequence"/>
</dbReference>
<reference evidence="1 2" key="1">
    <citation type="journal article" date="2012" name="Genome Biol.">
        <title>Sequencing three crocodilian genomes to illuminate the evolution of archosaurs and amniotes.</title>
        <authorList>
            <person name="St John J.A."/>
            <person name="Braun E.L."/>
            <person name="Isberg S.R."/>
            <person name="Miles L.G."/>
            <person name="Chong A.Y."/>
            <person name="Gongora J."/>
            <person name="Dalzell P."/>
            <person name="Moran C."/>
            <person name="Bed'hom B."/>
            <person name="Abzhanov A."/>
            <person name="Burgess S.C."/>
            <person name="Cooksey A.M."/>
            <person name="Castoe T.A."/>
            <person name="Crawford N.G."/>
            <person name="Densmore L.D."/>
            <person name="Drew J.C."/>
            <person name="Edwards S.V."/>
            <person name="Faircloth B.C."/>
            <person name="Fujita M.K."/>
            <person name="Greenwold M.J."/>
            <person name="Hoffmann F.G."/>
            <person name="Howard J.M."/>
            <person name="Iguchi T."/>
            <person name="Janes D.E."/>
            <person name="Khan S.Y."/>
            <person name="Kohno S."/>
            <person name="de Koning A.J."/>
            <person name="Lance S.L."/>
            <person name="McCarthy F.M."/>
            <person name="McCormack J.E."/>
            <person name="Merchant M.E."/>
            <person name="Peterson D.G."/>
            <person name="Pollock D.D."/>
            <person name="Pourmand N."/>
            <person name="Raney B.J."/>
            <person name="Roessler K.A."/>
            <person name="Sanford J.R."/>
            <person name="Sawyer R.H."/>
            <person name="Schmidt C.J."/>
            <person name="Triplett E.W."/>
            <person name="Tuberville T.D."/>
            <person name="Venegas-Anaya M."/>
            <person name="Howard J.T."/>
            <person name="Jarvis E.D."/>
            <person name="Guillette L.J.Jr."/>
            <person name="Glenn T.C."/>
            <person name="Green R.E."/>
            <person name="Ray D.A."/>
        </authorList>
    </citation>
    <scope>NUCLEOTIDE SEQUENCE [LARGE SCALE GENOMIC DNA]</scope>
    <source>
        <strain evidence="1">KSC_2009_1</strain>
    </source>
</reference>
<name>A0A151M9D9_ALLMI</name>
<organism evidence="1 2">
    <name type="scientific">Alligator mississippiensis</name>
    <name type="common">American alligator</name>
    <dbReference type="NCBI Taxonomy" id="8496"/>
    <lineage>
        <taxon>Eukaryota</taxon>
        <taxon>Metazoa</taxon>
        <taxon>Chordata</taxon>
        <taxon>Craniata</taxon>
        <taxon>Vertebrata</taxon>
        <taxon>Euteleostomi</taxon>
        <taxon>Archelosauria</taxon>
        <taxon>Archosauria</taxon>
        <taxon>Crocodylia</taxon>
        <taxon>Alligatoridae</taxon>
        <taxon>Alligatorinae</taxon>
        <taxon>Alligator</taxon>
    </lineage>
</organism>
<dbReference type="AlphaFoldDB" id="A0A151M9D9"/>
<evidence type="ECO:0000313" key="2">
    <source>
        <dbReference type="Proteomes" id="UP000050525"/>
    </source>
</evidence>
<accession>A0A151M9D9</accession>
<evidence type="ECO:0000313" key="1">
    <source>
        <dbReference type="EMBL" id="KYO21060.1"/>
    </source>
</evidence>
<sequence length="67" mass="7877">MLIHHTKQLRTLMEFGQGSRMKQRGPESLGHIEDTAFRMGTLRKKLILGFRSHLCIELGNEEERYLH</sequence>
<gene>
    <name evidence="1" type="ORF">Y1Q_0001367</name>
</gene>
<keyword evidence="2" id="KW-1185">Reference proteome</keyword>
<protein>
    <submittedName>
        <fullName evidence="1">Uncharacterized protein</fullName>
    </submittedName>
</protein>
<dbReference type="EMBL" id="AKHW03006295">
    <property type="protein sequence ID" value="KYO21060.1"/>
    <property type="molecule type" value="Genomic_DNA"/>
</dbReference>
<comment type="caution">
    <text evidence="1">The sequence shown here is derived from an EMBL/GenBank/DDBJ whole genome shotgun (WGS) entry which is preliminary data.</text>
</comment>